<evidence type="ECO:0000256" key="1">
    <source>
        <dbReference type="SAM" id="Phobius"/>
    </source>
</evidence>
<evidence type="ECO:0000313" key="4">
    <source>
        <dbReference type="Proteomes" id="UP000553948"/>
    </source>
</evidence>
<reference evidence="3" key="2">
    <citation type="submission" date="2022-05" db="EMBL/GenBank/DDBJ databases">
        <authorList>
            <person name="Yi M."/>
        </authorList>
    </citation>
    <scope>NUCLEOTIDE SEQUENCE</scope>
    <source>
        <strain evidence="3">DS2</strain>
    </source>
</reference>
<sequence>MHIEKLTLKNQNGSRTLLSFYTRKSLSHAIVFVAGISMLGNSILLVAADHDPVALRGLQHTNAERPLLESAIKSANLMTKANGPTLTPSWTWNEGDAQSVPVYLVKSPAGAISTPAVVPRDCTCVFVNLPAFEAWLNAHSKGSGRMTLESKHLLTFMLLHEVGHLSKNTTGAEFSNGSLSQLNTEPALAKAREEAADEFAAELVREWSRSTSDFTTSIEANWVANELTKLSWNMQAYRTLDEFGALETGKPLVFFDQNMSHPNLAWRILRSNHLIQQSEETKALLHNFEEARQKGADPLPLYQSP</sequence>
<accession>A0A7W2L6J4</accession>
<proteinExistence type="predicted"/>
<reference evidence="2 4" key="1">
    <citation type="submission" date="2020-07" db="EMBL/GenBank/DDBJ databases">
        <title>Diversity of carbapenemase encoding genes among Pseudomonas putida group clinical isolates in a tertiary Brazilian hospital.</title>
        <authorList>
            <person name="Alberto-Lei F."/>
            <person name="Nodari C.S."/>
            <person name="Streling A.P."/>
            <person name="Paulino J.T."/>
            <person name="Bessa-Neto F.O."/>
            <person name="Cayo R."/>
            <person name="Gales A.C."/>
        </authorList>
    </citation>
    <scope>NUCLEOTIDE SEQUENCE [LARGE SCALE GENOMIC DNA]</scope>
    <source>
        <strain evidence="2 4">12464</strain>
    </source>
</reference>
<dbReference type="EMBL" id="JAMHFX010000055">
    <property type="protein sequence ID" value="MCO1619273.1"/>
    <property type="molecule type" value="Genomic_DNA"/>
</dbReference>
<organism evidence="2 4">
    <name type="scientific">Pseudomonas putida</name>
    <name type="common">Arthrobacter siderocapsulatus</name>
    <dbReference type="NCBI Taxonomy" id="303"/>
    <lineage>
        <taxon>Bacteria</taxon>
        <taxon>Pseudomonadati</taxon>
        <taxon>Pseudomonadota</taxon>
        <taxon>Gammaproteobacteria</taxon>
        <taxon>Pseudomonadales</taxon>
        <taxon>Pseudomonadaceae</taxon>
        <taxon>Pseudomonas</taxon>
    </lineage>
</organism>
<comment type="caution">
    <text evidence="2">The sequence shown here is derived from an EMBL/GenBank/DDBJ whole genome shotgun (WGS) entry which is preliminary data.</text>
</comment>
<feature type="transmembrane region" description="Helical" evidence="1">
    <location>
        <begin position="26"/>
        <end position="48"/>
    </location>
</feature>
<keyword evidence="1" id="KW-1133">Transmembrane helix</keyword>
<dbReference type="AlphaFoldDB" id="A0A7W2L6J4"/>
<dbReference type="Proteomes" id="UP000553948">
    <property type="component" value="Unassembled WGS sequence"/>
</dbReference>
<evidence type="ECO:0008006" key="5">
    <source>
        <dbReference type="Google" id="ProtNLM"/>
    </source>
</evidence>
<evidence type="ECO:0000313" key="2">
    <source>
        <dbReference type="EMBL" id="MBA6119375.1"/>
    </source>
</evidence>
<dbReference type="RefSeq" id="WP_016969430.1">
    <property type="nucleotide sequence ID" value="NZ_JACGDG010000049.1"/>
</dbReference>
<dbReference type="Proteomes" id="UP001202943">
    <property type="component" value="Unassembled WGS sequence"/>
</dbReference>
<reference evidence="3" key="3">
    <citation type="submission" date="2023-08" db="EMBL/GenBank/DDBJ databases">
        <title>Isolation, Identification, Denitrification Characteristics of A Highly Efficient Aerobic Denitrifying Bacterial Strain DS2.</title>
        <authorList>
            <person name="Wang H."/>
        </authorList>
    </citation>
    <scope>NUCLEOTIDE SEQUENCE</scope>
    <source>
        <strain evidence="3">DS2</strain>
    </source>
</reference>
<dbReference type="EMBL" id="JACGDG010000049">
    <property type="protein sequence ID" value="MBA6119375.1"/>
    <property type="molecule type" value="Genomic_DNA"/>
</dbReference>
<name>A0A7W2L6J4_PSEPU</name>
<keyword evidence="1" id="KW-0472">Membrane</keyword>
<keyword evidence="1" id="KW-0812">Transmembrane</keyword>
<protein>
    <recommendedName>
        <fullName evidence="5">Peptidase</fullName>
    </recommendedName>
</protein>
<evidence type="ECO:0000313" key="3">
    <source>
        <dbReference type="EMBL" id="MCO1619273.1"/>
    </source>
</evidence>
<gene>
    <name evidence="2" type="ORF">H4C47_27135</name>
    <name evidence="3" type="ORF">M8C81_01525</name>
</gene>